<evidence type="ECO:0000313" key="2">
    <source>
        <dbReference type="EMBL" id="KKP30532.1"/>
    </source>
</evidence>
<reference evidence="2 3" key="1">
    <citation type="journal article" date="2015" name="Nature">
        <title>rRNA introns, odd ribosomes, and small enigmatic genomes across a large radiation of phyla.</title>
        <authorList>
            <person name="Brown C.T."/>
            <person name="Hug L.A."/>
            <person name="Thomas B.C."/>
            <person name="Sharon I."/>
            <person name="Castelle C.J."/>
            <person name="Singh A."/>
            <person name="Wilkins M.J."/>
            <person name="Williams K.H."/>
            <person name="Banfield J.F."/>
        </authorList>
    </citation>
    <scope>NUCLEOTIDE SEQUENCE [LARGE SCALE GENOMIC DNA]</scope>
</reference>
<evidence type="ECO:0000313" key="3">
    <source>
        <dbReference type="Proteomes" id="UP000034934"/>
    </source>
</evidence>
<keyword evidence="1" id="KW-0472">Membrane</keyword>
<feature type="transmembrane region" description="Helical" evidence="1">
    <location>
        <begin position="12"/>
        <end position="28"/>
    </location>
</feature>
<sequence>MFEYLNQAEPETILGIFLLVSAFILLIIPSKKTLKKP</sequence>
<organism evidence="2 3">
    <name type="scientific">Candidatus Nomurabacteria bacterium GW2011_GWF1_31_48</name>
    <dbReference type="NCBI Taxonomy" id="1618767"/>
    <lineage>
        <taxon>Bacteria</taxon>
        <taxon>Candidatus Nomuraibacteriota</taxon>
    </lineage>
</organism>
<proteinExistence type="predicted"/>
<keyword evidence="1" id="KW-1133">Transmembrane helix</keyword>
<dbReference type="PATRIC" id="fig|1618767.3.peg.168"/>
<keyword evidence="1" id="KW-0812">Transmembrane</keyword>
<protein>
    <submittedName>
        <fullName evidence="2">Uncharacterized protein</fullName>
    </submittedName>
</protein>
<dbReference type="Proteomes" id="UP000034934">
    <property type="component" value="Unassembled WGS sequence"/>
</dbReference>
<comment type="caution">
    <text evidence="2">The sequence shown here is derived from an EMBL/GenBank/DDBJ whole genome shotgun (WGS) entry which is preliminary data.</text>
</comment>
<evidence type="ECO:0000256" key="1">
    <source>
        <dbReference type="SAM" id="Phobius"/>
    </source>
</evidence>
<dbReference type="AlphaFoldDB" id="A0A0G0BHK3"/>
<name>A0A0G0BHK3_9BACT</name>
<dbReference type="EMBL" id="LBOG01000002">
    <property type="protein sequence ID" value="KKP30532.1"/>
    <property type="molecule type" value="Genomic_DNA"/>
</dbReference>
<gene>
    <name evidence="2" type="ORF">UR19_C0002G0053</name>
</gene>
<accession>A0A0G0BHK3</accession>